<accession>A0ABX8ENI8</accession>
<evidence type="ECO:0008006" key="4">
    <source>
        <dbReference type="Google" id="ProtNLM"/>
    </source>
</evidence>
<keyword evidence="3" id="KW-1185">Reference proteome</keyword>
<feature type="transmembrane region" description="Helical" evidence="1">
    <location>
        <begin position="101"/>
        <end position="121"/>
    </location>
</feature>
<name>A0ABX8ENI8_9PSED</name>
<gene>
    <name evidence="2" type="ORF">KJF94_15080</name>
</gene>
<dbReference type="RefSeq" id="WP_214377139.1">
    <property type="nucleotide sequence ID" value="NZ_CP075566.1"/>
</dbReference>
<proteinExistence type="predicted"/>
<dbReference type="EMBL" id="CP075566">
    <property type="protein sequence ID" value="QVW21242.1"/>
    <property type="molecule type" value="Genomic_DNA"/>
</dbReference>
<dbReference type="InterPro" id="IPR021299">
    <property type="entry name" value="DUF2871"/>
</dbReference>
<reference evidence="2 3" key="1">
    <citation type="submission" date="2021-05" db="EMBL/GenBank/DDBJ databases">
        <title>Complete genome of the cytokinin-producing biocontrol strain Pseudomonas fluorescens G20-18.</title>
        <authorList>
            <person name="Nielsen T.K."/>
            <person name="Mekureyaw M.F."/>
            <person name="Hansen L.H."/>
            <person name="Nicolaisen M.H."/>
            <person name="Roitsch T.G."/>
            <person name="Hennessy R.C."/>
        </authorList>
    </citation>
    <scope>NUCLEOTIDE SEQUENCE [LARGE SCALE GENOMIC DNA]</scope>
    <source>
        <strain evidence="2 3">G20-18</strain>
    </source>
</reference>
<feature type="transmembrane region" description="Helical" evidence="1">
    <location>
        <begin position="69"/>
        <end position="89"/>
    </location>
</feature>
<dbReference type="SUPFAM" id="SSF81442">
    <property type="entry name" value="Cytochrome c oxidase subunit I-like"/>
    <property type="match status" value="1"/>
</dbReference>
<organism evidence="2 3">
    <name type="scientific">Pseudomonas hormoni</name>
    <dbReference type="NCBI Taxonomy" id="3093767"/>
    <lineage>
        <taxon>Bacteria</taxon>
        <taxon>Pseudomonadati</taxon>
        <taxon>Pseudomonadota</taxon>
        <taxon>Gammaproteobacteria</taxon>
        <taxon>Pseudomonadales</taxon>
        <taxon>Pseudomonadaceae</taxon>
        <taxon>Pseudomonas</taxon>
    </lineage>
</organism>
<dbReference type="Pfam" id="PF11070">
    <property type="entry name" value="DUF2871"/>
    <property type="match status" value="1"/>
</dbReference>
<protein>
    <recommendedName>
        <fullName evidence="4">Cytochrome-c oxidase</fullName>
    </recommendedName>
</protein>
<evidence type="ECO:0000256" key="1">
    <source>
        <dbReference type="SAM" id="Phobius"/>
    </source>
</evidence>
<evidence type="ECO:0000313" key="2">
    <source>
        <dbReference type="EMBL" id="QVW21242.1"/>
    </source>
</evidence>
<sequence length="141" mass="14967">MNHNPRSRTWFRLAALYFAIGVVLGVAMGASGDHSLFAVHAHVNLLGWVSMALFGIIGTAHPSITEGRVAAAQFWTYNVGVPVMLGALTLRLKGFASVEPLIAVASVLIGCSVLLFAWLVFSRIGVTAERLSSATGESRLS</sequence>
<dbReference type="InterPro" id="IPR036927">
    <property type="entry name" value="Cyt_c_oxase-like_su1_sf"/>
</dbReference>
<feature type="transmembrane region" description="Helical" evidence="1">
    <location>
        <begin position="39"/>
        <end position="57"/>
    </location>
</feature>
<keyword evidence="1" id="KW-1133">Transmembrane helix</keyword>
<dbReference type="Gene3D" id="1.20.210.10">
    <property type="entry name" value="Cytochrome c oxidase-like, subunit I domain"/>
    <property type="match status" value="1"/>
</dbReference>
<keyword evidence="1" id="KW-0812">Transmembrane</keyword>
<dbReference type="Proteomes" id="UP000681155">
    <property type="component" value="Chromosome"/>
</dbReference>
<keyword evidence="1" id="KW-0472">Membrane</keyword>
<evidence type="ECO:0000313" key="3">
    <source>
        <dbReference type="Proteomes" id="UP000681155"/>
    </source>
</evidence>